<dbReference type="Proteomes" id="UP000219259">
    <property type="component" value="Unassembled WGS sequence"/>
</dbReference>
<proteinExistence type="predicted"/>
<reference evidence="1 2" key="1">
    <citation type="submission" date="2017-09" db="EMBL/GenBank/DDBJ databases">
        <title>Phase variable restriction modification systems are present in the genome sequences of periodontal pathogens Prevotella intermedia, Tannerella forsythia and Porphyromonas gingivalis.</title>
        <authorList>
            <person name="Haigh R.D."/>
            <person name="Crawford L."/>
            <person name="Ralph J."/>
            <person name="Wanford J."/>
            <person name="Vartoukian S.R."/>
            <person name="Hijazib K."/>
            <person name="Wade W."/>
            <person name="Oggioni M.R."/>
        </authorList>
    </citation>
    <scope>NUCLEOTIDE SEQUENCE [LARGE SCALE GENOMIC DNA]</scope>
    <source>
        <strain evidence="1 2">WW11663</strain>
    </source>
</reference>
<dbReference type="AlphaFoldDB" id="A0A2A6E7Q9"/>
<name>A0A2A6E7Q9_TANFO</name>
<organism evidence="1 2">
    <name type="scientific">Tannerella forsythia</name>
    <name type="common">Bacteroides forsythus</name>
    <dbReference type="NCBI Taxonomy" id="28112"/>
    <lineage>
        <taxon>Bacteria</taxon>
        <taxon>Pseudomonadati</taxon>
        <taxon>Bacteroidota</taxon>
        <taxon>Bacteroidia</taxon>
        <taxon>Bacteroidales</taxon>
        <taxon>Tannerellaceae</taxon>
        <taxon>Tannerella</taxon>
    </lineage>
</organism>
<sequence length="69" mass="7813">MLRFGQPDFLSPRSLLHRLTARGPWVNAEIDGKLLIVNDYAGLSECKFHEWAQIKICVPCHITCETCGI</sequence>
<evidence type="ECO:0000313" key="1">
    <source>
        <dbReference type="EMBL" id="PDP43519.1"/>
    </source>
</evidence>
<evidence type="ECO:0000313" key="2">
    <source>
        <dbReference type="Proteomes" id="UP000219259"/>
    </source>
</evidence>
<protein>
    <submittedName>
        <fullName evidence="1">Uncharacterized protein</fullName>
    </submittedName>
</protein>
<gene>
    <name evidence="1" type="ORF">CLI86_08065</name>
</gene>
<dbReference type="EMBL" id="NSLJ01000018">
    <property type="protein sequence ID" value="PDP43519.1"/>
    <property type="molecule type" value="Genomic_DNA"/>
</dbReference>
<accession>A0A2A6E7Q9</accession>
<comment type="caution">
    <text evidence="1">The sequence shown here is derived from an EMBL/GenBank/DDBJ whole genome shotgun (WGS) entry which is preliminary data.</text>
</comment>